<dbReference type="Proteomes" id="UP000179524">
    <property type="component" value="Unassembled WGS sequence"/>
</dbReference>
<comment type="caution">
    <text evidence="7">The sequence shown here is derived from an EMBL/GenBank/DDBJ whole genome shotgun (WGS) entry which is preliminary data.</text>
</comment>
<proteinExistence type="predicted"/>
<dbReference type="PANTHER" id="PTHR34858:SF1">
    <property type="entry name" value="CYSO-CYSTEINE PEPTIDASE"/>
    <property type="match status" value="1"/>
</dbReference>
<dbReference type="PANTHER" id="PTHR34858">
    <property type="entry name" value="CYSO-CYSTEINE PEPTIDASE"/>
    <property type="match status" value="1"/>
</dbReference>
<evidence type="ECO:0000256" key="3">
    <source>
        <dbReference type="ARBA" id="ARBA00022801"/>
    </source>
</evidence>
<sequence>MQRADTFIMKKEVYLEMINCCRQKLPLEGCGLISGREGIGETLWCLPDSSISQSMFYISRDTLFSVVKQIEKRNEKLTGVFHSHPTTSAYPSSYDIRNNPYSHLAYLIVSFKKSEPDVGIFKIINQKHVSPLKIKVV</sequence>
<dbReference type="OrthoDB" id="9802958at2"/>
<evidence type="ECO:0000256" key="1">
    <source>
        <dbReference type="ARBA" id="ARBA00022670"/>
    </source>
</evidence>
<accession>A0A1S2LF99</accession>
<dbReference type="InterPro" id="IPR051929">
    <property type="entry name" value="VirAsm_ModProt"/>
</dbReference>
<keyword evidence="2" id="KW-0479">Metal-binding</keyword>
<keyword evidence="4" id="KW-0862">Zinc</keyword>
<dbReference type="GO" id="GO:0008235">
    <property type="term" value="F:metalloexopeptidase activity"/>
    <property type="evidence" value="ECO:0007669"/>
    <property type="project" value="TreeGrafter"/>
</dbReference>
<dbReference type="RefSeq" id="WP_071310960.1">
    <property type="nucleotide sequence ID" value="NZ_MLQR01000050.1"/>
</dbReference>
<evidence type="ECO:0000259" key="6">
    <source>
        <dbReference type="Pfam" id="PF14464"/>
    </source>
</evidence>
<feature type="domain" description="JAB" evidence="6">
    <location>
        <begin position="11"/>
        <end position="111"/>
    </location>
</feature>
<dbReference type="GO" id="GO:0006508">
    <property type="term" value="P:proteolysis"/>
    <property type="evidence" value="ECO:0007669"/>
    <property type="project" value="UniProtKB-KW"/>
</dbReference>
<dbReference type="AlphaFoldDB" id="A0A1S2LF99"/>
<protein>
    <recommendedName>
        <fullName evidence="6">JAB domain-containing protein</fullName>
    </recommendedName>
</protein>
<reference evidence="7 8" key="1">
    <citation type="submission" date="2016-10" db="EMBL/GenBank/DDBJ databases">
        <title>Draft genome sequences of four alkaliphilic bacteria belonging to the Anaerobacillus genus.</title>
        <authorList>
            <person name="Bassil N.M."/>
            <person name="Lloyd J.R."/>
        </authorList>
    </citation>
    <scope>NUCLEOTIDE SEQUENCE [LARGE SCALE GENOMIC DNA]</scope>
    <source>
        <strain evidence="7 8">DSM 18345</strain>
    </source>
</reference>
<dbReference type="Gene3D" id="3.40.140.10">
    <property type="entry name" value="Cytidine Deaminase, domain 2"/>
    <property type="match status" value="1"/>
</dbReference>
<dbReference type="SUPFAM" id="SSF102712">
    <property type="entry name" value="JAB1/MPN domain"/>
    <property type="match status" value="1"/>
</dbReference>
<dbReference type="EMBL" id="MLQR01000050">
    <property type="protein sequence ID" value="OIJ10387.1"/>
    <property type="molecule type" value="Genomic_DNA"/>
</dbReference>
<keyword evidence="3" id="KW-0378">Hydrolase</keyword>
<keyword evidence="1" id="KW-0645">Protease</keyword>
<dbReference type="InterPro" id="IPR028090">
    <property type="entry name" value="JAB_dom_prok"/>
</dbReference>
<evidence type="ECO:0000256" key="2">
    <source>
        <dbReference type="ARBA" id="ARBA00022723"/>
    </source>
</evidence>
<dbReference type="GO" id="GO:0008270">
    <property type="term" value="F:zinc ion binding"/>
    <property type="evidence" value="ECO:0007669"/>
    <property type="project" value="TreeGrafter"/>
</dbReference>
<keyword evidence="8" id="KW-1185">Reference proteome</keyword>
<dbReference type="Pfam" id="PF14464">
    <property type="entry name" value="Prok-JAB"/>
    <property type="match status" value="1"/>
</dbReference>
<evidence type="ECO:0000256" key="5">
    <source>
        <dbReference type="ARBA" id="ARBA00023049"/>
    </source>
</evidence>
<keyword evidence="5" id="KW-0482">Metalloprotease</keyword>
<evidence type="ECO:0000313" key="8">
    <source>
        <dbReference type="Proteomes" id="UP000179524"/>
    </source>
</evidence>
<name>A0A1S2LF99_9BACI</name>
<dbReference type="CDD" id="cd08070">
    <property type="entry name" value="MPN_like"/>
    <property type="match status" value="1"/>
</dbReference>
<gene>
    <name evidence="7" type="ORF">BKP37_17725</name>
</gene>
<evidence type="ECO:0000256" key="4">
    <source>
        <dbReference type="ARBA" id="ARBA00022833"/>
    </source>
</evidence>
<organism evidence="7 8">
    <name type="scientific">Anaerobacillus alkalilacustris</name>
    <dbReference type="NCBI Taxonomy" id="393763"/>
    <lineage>
        <taxon>Bacteria</taxon>
        <taxon>Bacillati</taxon>
        <taxon>Bacillota</taxon>
        <taxon>Bacilli</taxon>
        <taxon>Bacillales</taxon>
        <taxon>Bacillaceae</taxon>
        <taxon>Anaerobacillus</taxon>
    </lineage>
</organism>
<evidence type="ECO:0000313" key="7">
    <source>
        <dbReference type="EMBL" id="OIJ10387.1"/>
    </source>
</evidence>